<keyword evidence="3" id="KW-0677">Repeat</keyword>
<evidence type="ECO:0000256" key="1">
    <source>
        <dbReference type="ARBA" id="ARBA00007274"/>
    </source>
</evidence>
<reference evidence="5" key="1">
    <citation type="submission" date="2022-09" db="EMBL/GenBank/DDBJ databases">
        <title>Intensive care unit water sources are persistently colonized with multi-drug resistant bacteria and are the site of extensive horizontal gene transfer of antibiotic resistance genes.</title>
        <authorList>
            <person name="Diorio-Toth L."/>
        </authorList>
    </citation>
    <scope>NUCLEOTIDE SEQUENCE</scope>
    <source>
        <strain evidence="5">GD03796</strain>
    </source>
</reference>
<dbReference type="InterPro" id="IPR001451">
    <property type="entry name" value="Hexapep"/>
</dbReference>
<dbReference type="Gene3D" id="2.160.10.10">
    <property type="entry name" value="Hexapeptide repeat proteins"/>
    <property type="match status" value="1"/>
</dbReference>
<gene>
    <name evidence="5" type="ORF">N5I07_14585</name>
</gene>
<keyword evidence="2" id="KW-0808">Transferase</keyword>
<dbReference type="AlphaFoldDB" id="A0AA42VDK1"/>
<organism evidence="5 6">
    <name type="scientific">Aeromonas caviae</name>
    <name type="common">Aeromonas punctata</name>
    <dbReference type="NCBI Taxonomy" id="648"/>
    <lineage>
        <taxon>Bacteria</taxon>
        <taxon>Pseudomonadati</taxon>
        <taxon>Pseudomonadota</taxon>
        <taxon>Gammaproteobacteria</taxon>
        <taxon>Aeromonadales</taxon>
        <taxon>Aeromonadaceae</taxon>
        <taxon>Aeromonas</taxon>
    </lineage>
</organism>
<evidence type="ECO:0000313" key="6">
    <source>
        <dbReference type="Proteomes" id="UP001160758"/>
    </source>
</evidence>
<dbReference type="InterPro" id="IPR051159">
    <property type="entry name" value="Hexapeptide_acetyltransf"/>
</dbReference>
<proteinExistence type="inferred from homology"/>
<evidence type="ECO:0000256" key="3">
    <source>
        <dbReference type="ARBA" id="ARBA00022737"/>
    </source>
</evidence>
<evidence type="ECO:0008006" key="7">
    <source>
        <dbReference type="Google" id="ProtNLM"/>
    </source>
</evidence>
<dbReference type="PANTHER" id="PTHR23416">
    <property type="entry name" value="SIALIC ACID SYNTHASE-RELATED"/>
    <property type="match status" value="1"/>
</dbReference>
<dbReference type="SUPFAM" id="SSF51161">
    <property type="entry name" value="Trimeric LpxA-like enzymes"/>
    <property type="match status" value="1"/>
</dbReference>
<comment type="caution">
    <text evidence="5">The sequence shown here is derived from an EMBL/GenBank/DDBJ whole genome shotgun (WGS) entry which is preliminary data.</text>
</comment>
<dbReference type="GO" id="GO:0008374">
    <property type="term" value="F:O-acyltransferase activity"/>
    <property type="evidence" value="ECO:0007669"/>
    <property type="project" value="TreeGrafter"/>
</dbReference>
<dbReference type="InterPro" id="IPR018357">
    <property type="entry name" value="Hexapep_transf_CS"/>
</dbReference>
<sequence length="185" mass="20056">MFKLAFNIGLFPNVKCNGDVRVIQSLNIRGQGEIILGRSCSLGFYPSPNMYRGECYLEARHPNSKLIIGDRVFINNNAVVIADKSIIVIGDDTLIGPNFLCIGSNLHPLNPAKRLTNEYQCKPIYIGKNVFIGANVTILQGVTIGDNSVIAAGTTIHSNIPANTVVKLDSMNIKLSKEGANKSLI</sequence>
<keyword evidence="4" id="KW-0012">Acyltransferase</keyword>
<name>A0AA42VDK1_AERCA</name>
<dbReference type="PROSITE" id="PS00101">
    <property type="entry name" value="HEXAPEP_TRANSFERASES"/>
    <property type="match status" value="1"/>
</dbReference>
<dbReference type="GO" id="GO:0005829">
    <property type="term" value="C:cytosol"/>
    <property type="evidence" value="ECO:0007669"/>
    <property type="project" value="TreeGrafter"/>
</dbReference>
<dbReference type="EMBL" id="JAOCFT010000001">
    <property type="protein sequence ID" value="MDH1898764.1"/>
    <property type="molecule type" value="Genomic_DNA"/>
</dbReference>
<evidence type="ECO:0000256" key="2">
    <source>
        <dbReference type="ARBA" id="ARBA00022679"/>
    </source>
</evidence>
<accession>A0AA42VDK1</accession>
<dbReference type="InterPro" id="IPR011004">
    <property type="entry name" value="Trimer_LpxA-like_sf"/>
</dbReference>
<dbReference type="Pfam" id="PF14602">
    <property type="entry name" value="Hexapep_2"/>
    <property type="match status" value="1"/>
</dbReference>
<dbReference type="RefSeq" id="WP_341769918.1">
    <property type="nucleotide sequence ID" value="NZ_JAOCFT010000001.1"/>
</dbReference>
<comment type="similarity">
    <text evidence="1">Belongs to the transferase hexapeptide repeat family.</text>
</comment>
<dbReference type="Proteomes" id="UP001160758">
    <property type="component" value="Unassembled WGS sequence"/>
</dbReference>
<evidence type="ECO:0000313" key="5">
    <source>
        <dbReference type="EMBL" id="MDH1898764.1"/>
    </source>
</evidence>
<dbReference type="PANTHER" id="PTHR23416:SF23">
    <property type="entry name" value="ACETYLTRANSFERASE C18B11.09C-RELATED"/>
    <property type="match status" value="1"/>
</dbReference>
<evidence type="ECO:0000256" key="4">
    <source>
        <dbReference type="ARBA" id="ARBA00023315"/>
    </source>
</evidence>
<protein>
    <recommendedName>
        <fullName evidence="7">Acyltransferase</fullName>
    </recommendedName>
</protein>